<dbReference type="AlphaFoldDB" id="A0A166BSC9"/>
<organism evidence="1 2">
    <name type="scientific">Athelia psychrophila</name>
    <dbReference type="NCBI Taxonomy" id="1759441"/>
    <lineage>
        <taxon>Eukaryota</taxon>
        <taxon>Fungi</taxon>
        <taxon>Dikarya</taxon>
        <taxon>Basidiomycota</taxon>
        <taxon>Agaricomycotina</taxon>
        <taxon>Agaricomycetes</taxon>
        <taxon>Agaricomycetidae</taxon>
        <taxon>Atheliales</taxon>
        <taxon>Atheliaceae</taxon>
        <taxon>Athelia</taxon>
    </lineage>
</organism>
<gene>
    <name evidence="1" type="ORF">FIBSPDRAFT_936632</name>
</gene>
<dbReference type="Proteomes" id="UP000076532">
    <property type="component" value="Unassembled WGS sequence"/>
</dbReference>
<sequence length="217" mass="24537">MLDHNLNATNFQYGGGIRNSPNEYEEHREFAAPDWTQPSFLINLLQRSKTPLEYLQLAVTMSESDLIECLTFVGGTLLLVNIRTFFKIFAAMQRPTPYTLFSGFTPIRYQYGSGPGTIGNHRHQASLNGAPHSQNYDAQTGADSFWTQCRDATSQRQSRWSDESHLSDQQWCSPNLTAFQWEVEQGVVPPADIRRLAKLKQAGMPISSGYLHDLFDS</sequence>
<dbReference type="OrthoDB" id="3139399at2759"/>
<evidence type="ECO:0000313" key="1">
    <source>
        <dbReference type="EMBL" id="KZP12924.1"/>
    </source>
</evidence>
<dbReference type="EMBL" id="KV417640">
    <property type="protein sequence ID" value="KZP12924.1"/>
    <property type="molecule type" value="Genomic_DNA"/>
</dbReference>
<name>A0A166BSC9_9AGAM</name>
<accession>A0A166BSC9</accession>
<reference evidence="1 2" key="1">
    <citation type="journal article" date="2016" name="Mol. Biol. Evol.">
        <title>Comparative Genomics of Early-Diverging Mushroom-Forming Fungi Provides Insights into the Origins of Lignocellulose Decay Capabilities.</title>
        <authorList>
            <person name="Nagy L.G."/>
            <person name="Riley R."/>
            <person name="Tritt A."/>
            <person name="Adam C."/>
            <person name="Daum C."/>
            <person name="Floudas D."/>
            <person name="Sun H."/>
            <person name="Yadav J.S."/>
            <person name="Pangilinan J."/>
            <person name="Larsson K.H."/>
            <person name="Matsuura K."/>
            <person name="Barry K."/>
            <person name="Labutti K."/>
            <person name="Kuo R."/>
            <person name="Ohm R.A."/>
            <person name="Bhattacharya S.S."/>
            <person name="Shirouzu T."/>
            <person name="Yoshinaga Y."/>
            <person name="Martin F.M."/>
            <person name="Grigoriev I.V."/>
            <person name="Hibbett D.S."/>
        </authorList>
    </citation>
    <scope>NUCLEOTIDE SEQUENCE [LARGE SCALE GENOMIC DNA]</scope>
    <source>
        <strain evidence="1 2">CBS 109695</strain>
    </source>
</reference>
<protein>
    <submittedName>
        <fullName evidence="1">Uncharacterized protein</fullName>
    </submittedName>
</protein>
<keyword evidence="2" id="KW-1185">Reference proteome</keyword>
<proteinExistence type="predicted"/>
<evidence type="ECO:0000313" key="2">
    <source>
        <dbReference type="Proteomes" id="UP000076532"/>
    </source>
</evidence>